<dbReference type="EMBL" id="LXJZ01000101">
    <property type="protein sequence ID" value="OAJ60545.1"/>
    <property type="molecule type" value="Genomic_DNA"/>
</dbReference>
<reference evidence="4 5" key="1">
    <citation type="submission" date="2016-04" db="EMBL/GenBank/DDBJ databases">
        <title>Reclassification of Paraburkholderia panaciterrae (Farh et al. 2015) Dobritsa &amp; Samadpour 2016 as a later homotypic synonym of Paraburkholderia ginsengiterrae (Farh et al. 2015) Dobritsa &amp; Samadpour 2016.</title>
        <authorList>
            <person name="Dobritsa A.P."/>
            <person name="Kutumbaka K."/>
            <person name="Samadpour M."/>
        </authorList>
    </citation>
    <scope>NUCLEOTIDE SEQUENCE [LARGE SCALE GENOMIC DNA]</scope>
    <source>
        <strain evidence="3 5">DCY85</strain>
        <strain evidence="2 4">DCY85-1</strain>
    </source>
</reference>
<dbReference type="EMBL" id="LXKA01000110">
    <property type="protein sequence ID" value="OAJ64098.1"/>
    <property type="molecule type" value="Genomic_DNA"/>
</dbReference>
<evidence type="ECO:0000313" key="4">
    <source>
        <dbReference type="Proteomes" id="UP000077961"/>
    </source>
</evidence>
<dbReference type="Pfam" id="PF15648">
    <property type="entry name" value="Tox-REase-5"/>
    <property type="match status" value="1"/>
</dbReference>
<dbReference type="RefSeq" id="WP_064266930.1">
    <property type="nucleotide sequence ID" value="NZ_LXJZ01000101.1"/>
</dbReference>
<name>A0A1A9ND80_9BURK</name>
<evidence type="ECO:0000259" key="1">
    <source>
        <dbReference type="Pfam" id="PF15648"/>
    </source>
</evidence>
<gene>
    <name evidence="2" type="ORF">A6V36_01755</name>
    <name evidence="3" type="ORF">A6V37_00950</name>
</gene>
<feature type="domain" description="Tox-REase-5" evidence="1">
    <location>
        <begin position="81"/>
        <end position="170"/>
    </location>
</feature>
<organism evidence="3 5">
    <name type="scientific">Paraburkholderia ginsengiterrae</name>
    <dbReference type="NCBI Taxonomy" id="1462993"/>
    <lineage>
        <taxon>Bacteria</taxon>
        <taxon>Pseudomonadati</taxon>
        <taxon>Pseudomonadota</taxon>
        <taxon>Betaproteobacteria</taxon>
        <taxon>Burkholderiales</taxon>
        <taxon>Burkholderiaceae</taxon>
        <taxon>Paraburkholderia</taxon>
    </lineage>
</organism>
<protein>
    <recommendedName>
        <fullName evidence="1">Tox-REase-5 domain-containing protein</fullName>
    </recommendedName>
</protein>
<comment type="caution">
    <text evidence="3">The sequence shown here is derived from an EMBL/GenBank/DDBJ whole genome shotgun (WGS) entry which is preliminary data.</text>
</comment>
<accession>A0A1A9ND80</accession>
<evidence type="ECO:0000313" key="2">
    <source>
        <dbReference type="EMBL" id="OAJ60545.1"/>
    </source>
</evidence>
<evidence type="ECO:0000313" key="5">
    <source>
        <dbReference type="Proteomes" id="UP000078116"/>
    </source>
</evidence>
<dbReference type="Proteomes" id="UP000078116">
    <property type="component" value="Unassembled WGS sequence"/>
</dbReference>
<sequence>MAVLAIPLIEAAGAALAEAFPALLGGTAVAAILSIPGDHAEDQSKTQPVARTIPKTDEPCKKCPPDAGSLVTRNWNMSDISREYQAQVTGFAPGTEWNFSGLDFDGFRSSMCQLEEAKAKYDQFFDQDTGRPKRFFRLFGVQKMRAQAQAQSVAVGANPPALLHWYFMQPISYEYFTRDFRMLAPLVQTELRGLVAGPVAQ</sequence>
<proteinExistence type="predicted"/>
<dbReference type="STRING" id="1462993.A6V36_01755"/>
<dbReference type="AlphaFoldDB" id="A0A1A9ND80"/>
<dbReference type="OrthoDB" id="8723461at2"/>
<evidence type="ECO:0000313" key="3">
    <source>
        <dbReference type="EMBL" id="OAJ64098.1"/>
    </source>
</evidence>
<dbReference type="InterPro" id="IPR028904">
    <property type="entry name" value="Tox-REase-5_dom"/>
</dbReference>
<dbReference type="Proteomes" id="UP000077961">
    <property type="component" value="Unassembled WGS sequence"/>
</dbReference>
<keyword evidence="4" id="KW-1185">Reference proteome</keyword>